<feature type="transmembrane region" description="Helical" evidence="1">
    <location>
        <begin position="20"/>
        <end position="40"/>
    </location>
</feature>
<evidence type="ECO:0008006" key="4">
    <source>
        <dbReference type="Google" id="ProtNLM"/>
    </source>
</evidence>
<dbReference type="Proteomes" id="UP000651208">
    <property type="component" value="Unassembled WGS sequence"/>
</dbReference>
<keyword evidence="1" id="KW-0812">Transmembrane</keyword>
<dbReference type="RefSeq" id="WP_187754676.1">
    <property type="nucleotide sequence ID" value="NZ_JABURY010000006.1"/>
</dbReference>
<keyword evidence="1" id="KW-1133">Transmembrane helix</keyword>
<organism evidence="2 3">
    <name type="scientific">Frischella japonica</name>
    <dbReference type="NCBI Taxonomy" id="2741544"/>
    <lineage>
        <taxon>Bacteria</taxon>
        <taxon>Pseudomonadati</taxon>
        <taxon>Pseudomonadota</taxon>
        <taxon>Gammaproteobacteria</taxon>
        <taxon>Orbales</taxon>
        <taxon>Orbaceae</taxon>
        <taxon>Frischella</taxon>
    </lineage>
</organism>
<evidence type="ECO:0000256" key="1">
    <source>
        <dbReference type="SAM" id="Phobius"/>
    </source>
</evidence>
<name>A0ABR7QVJ0_9GAMM</name>
<comment type="caution">
    <text evidence="2">The sequence shown here is derived from an EMBL/GenBank/DDBJ whole genome shotgun (WGS) entry which is preliminary data.</text>
</comment>
<evidence type="ECO:0000313" key="3">
    <source>
        <dbReference type="Proteomes" id="UP000651208"/>
    </source>
</evidence>
<protein>
    <recommendedName>
        <fullName evidence="4">Tfp pilus assembly protein PilO</fullName>
    </recommendedName>
</protein>
<proteinExistence type="predicted"/>
<sequence length="178" mass="21362">MNEKLDYWLYQPNKFRYSTILIIVLIISYAIYLIGIRPIYDQQEQQNLQYQTLEQDITHLEQEITQFPTFSILNHENEQLVSQLQKLTFMLKQQNHIFMQLLAQSHLKLMEFTNKNDTDVIHYHVKVSGYFHDLLIFLESLSQRSIFLQLETIGIERQNDNLLVSLSFLSKYHQVSYE</sequence>
<dbReference type="EMBL" id="JABURY010000006">
    <property type="protein sequence ID" value="MBC9130238.1"/>
    <property type="molecule type" value="Genomic_DNA"/>
</dbReference>
<keyword evidence="3" id="KW-1185">Reference proteome</keyword>
<evidence type="ECO:0000313" key="2">
    <source>
        <dbReference type="EMBL" id="MBC9130238.1"/>
    </source>
</evidence>
<accession>A0ABR7QVJ0</accession>
<gene>
    <name evidence="2" type="ORF">FcAc13_02830</name>
</gene>
<keyword evidence="1" id="KW-0472">Membrane</keyword>
<reference evidence="2 3" key="1">
    <citation type="submission" date="2020-06" db="EMBL/GenBank/DDBJ databases">
        <title>Frischella cerana isolated from Apis cerana gut homogenate.</title>
        <authorList>
            <person name="Wolter L.A."/>
            <person name="Suenami S."/>
            <person name="Miyazaki R."/>
        </authorList>
    </citation>
    <scope>NUCLEOTIDE SEQUENCE [LARGE SCALE GENOMIC DNA]</scope>
    <source>
        <strain evidence="2 3">Ac13</strain>
    </source>
</reference>